<feature type="transmembrane region" description="Helical" evidence="6">
    <location>
        <begin position="173"/>
        <end position="192"/>
    </location>
</feature>
<dbReference type="Proteomes" id="UP000008983">
    <property type="component" value="Unassembled WGS sequence"/>
</dbReference>
<dbReference type="eggNOG" id="KOG2740">
    <property type="taxonomic scope" value="Eukaryota"/>
</dbReference>
<accession>G0R031</accession>
<evidence type="ECO:0000256" key="4">
    <source>
        <dbReference type="ARBA" id="ARBA00023136"/>
    </source>
</evidence>
<evidence type="ECO:0000256" key="5">
    <source>
        <dbReference type="PIRNR" id="PIRNR005992"/>
    </source>
</evidence>
<evidence type="ECO:0000256" key="6">
    <source>
        <dbReference type="SAM" id="Phobius"/>
    </source>
</evidence>
<dbReference type="GeneID" id="14905267"/>
<feature type="transmembrane region" description="Helical" evidence="6">
    <location>
        <begin position="33"/>
        <end position="48"/>
    </location>
</feature>
<evidence type="ECO:0000259" key="7">
    <source>
        <dbReference type="PROSITE" id="PS51072"/>
    </source>
</evidence>
<keyword evidence="2 5" id="KW-0813">Transport</keyword>
<comment type="subcellular location">
    <subcellularLocation>
        <location evidence="1">Endomembrane system</location>
    </subcellularLocation>
</comment>
<dbReference type="SUPFAM" id="SSF49447">
    <property type="entry name" value="Second domain of Mu2 adaptin subunit (ap50) of ap2 adaptor"/>
    <property type="match status" value="1"/>
</dbReference>
<dbReference type="OMA" id="QITQKHV"/>
<dbReference type="InParanoid" id="G0R031"/>
<dbReference type="PIRSF" id="PIRSF005992">
    <property type="entry name" value="Clathrin_mu"/>
    <property type="match status" value="1"/>
</dbReference>
<reference evidence="8 9" key="1">
    <citation type="submission" date="2011-07" db="EMBL/GenBank/DDBJ databases">
        <authorList>
            <person name="Coyne R."/>
            <person name="Brami D."/>
            <person name="Johnson J."/>
            <person name="Hostetler J."/>
            <person name="Hannick L."/>
            <person name="Clark T."/>
            <person name="Cassidy-Hanley D."/>
            <person name="Inman J."/>
        </authorList>
    </citation>
    <scope>NUCLEOTIDE SEQUENCE [LARGE SCALE GENOMIC DNA]</scope>
    <source>
        <strain evidence="8 9">G5</strain>
    </source>
</reference>
<dbReference type="RefSeq" id="XP_004030407.1">
    <property type="nucleotide sequence ID" value="XM_004030359.1"/>
</dbReference>
<feature type="domain" description="MHD" evidence="7">
    <location>
        <begin position="291"/>
        <end position="564"/>
    </location>
</feature>
<comment type="similarity">
    <text evidence="5">Belongs to the adaptor complexes medium subunit family.</text>
</comment>
<organism evidence="8 9">
    <name type="scientific">Ichthyophthirius multifiliis</name>
    <name type="common">White spot disease agent</name>
    <name type="synonym">Ich</name>
    <dbReference type="NCBI Taxonomy" id="5932"/>
    <lineage>
        <taxon>Eukaryota</taxon>
        <taxon>Sar</taxon>
        <taxon>Alveolata</taxon>
        <taxon>Ciliophora</taxon>
        <taxon>Intramacronucleata</taxon>
        <taxon>Oligohymenophorea</taxon>
        <taxon>Hymenostomatida</taxon>
        <taxon>Ophryoglenina</taxon>
        <taxon>Ichthyophthirius</taxon>
    </lineage>
</organism>
<evidence type="ECO:0000256" key="3">
    <source>
        <dbReference type="ARBA" id="ARBA00022927"/>
    </source>
</evidence>
<dbReference type="STRING" id="857967.G0R031"/>
<feature type="transmembrane region" description="Helical" evidence="6">
    <location>
        <begin position="5"/>
        <end position="27"/>
    </location>
</feature>
<keyword evidence="6" id="KW-1133">Transmembrane helix</keyword>
<evidence type="ECO:0000313" key="8">
    <source>
        <dbReference type="EMBL" id="EGR29171.1"/>
    </source>
</evidence>
<proteinExistence type="inferred from homology"/>
<keyword evidence="9" id="KW-1185">Reference proteome</keyword>
<keyword evidence="6" id="KW-0812">Transmembrane</keyword>
<keyword evidence="4 6" id="KW-0472">Membrane</keyword>
<dbReference type="GO" id="GO:0012505">
    <property type="term" value="C:endomembrane system"/>
    <property type="evidence" value="ECO:0007669"/>
    <property type="project" value="UniProtKB-SubCell"/>
</dbReference>
<sequence length="566" mass="67295">MHLKLLFFSVYLIINNIKFFILCFFFFIQVQLIYYFWNDFYLVFFFFLKKKIFQLINQNKPKTIKCLQIQFIQLIQISKLIYIYIYIYQQIISEIISYKNYKCKNQNKIIEEFHKQYVQKFKSMIKSPEKQQYPLININDHICAFQTINDFIIVFIITEEVFKTKNMFLNKKILYKIQIPILLIYNLIHLLADVLKSTFKDILNSEKLRNNFSSLTITLDHFLEQGVPLITQKFVLESLLQPQGFLDKIEEVVIGQNQHWQENFKALEHYVNGLSDLTYNQINRVENIRYKEELLFDIIEYYDCIIDKQSNFITSEINGEIKMDCQLSQQPYVQIYLNMPQEIFDYSLHDSALDSAEKFENEKVLSFIPPSGLSSILYYKQKIQIKFIFFYFTKSIKNTSPRVPFDLFHHLEINNNQAKLELKLQNRSVRGIEYKTEDFFIKVMLPNGIQQSEISQNYGTVTSQENVAFCLKNKIKQNILQKKQALIWKVGTIIKDEVLKLNAIFKQKMHKNLKNSHFVVCLKFTINDYSLSGSKLEKVTVKNGAQNLKKGFKILTKSGNYEIRLN</sequence>
<dbReference type="InterPro" id="IPR028565">
    <property type="entry name" value="MHD"/>
</dbReference>
<dbReference type="Pfam" id="PF00928">
    <property type="entry name" value="Adap_comp_sub"/>
    <property type="match status" value="1"/>
</dbReference>
<dbReference type="GO" id="GO:0030131">
    <property type="term" value="C:clathrin adaptor complex"/>
    <property type="evidence" value="ECO:0007669"/>
    <property type="project" value="UniProtKB-UniRule"/>
</dbReference>
<dbReference type="InterPro" id="IPR050431">
    <property type="entry name" value="Adaptor_comp_med_subunit"/>
</dbReference>
<name>G0R031_ICHMU</name>
<dbReference type="SUPFAM" id="SSF64356">
    <property type="entry name" value="SNARE-like"/>
    <property type="match status" value="1"/>
</dbReference>
<dbReference type="InterPro" id="IPR011012">
    <property type="entry name" value="Longin-like_dom_sf"/>
</dbReference>
<dbReference type="InterPro" id="IPR036168">
    <property type="entry name" value="AP2_Mu_C_sf"/>
</dbReference>
<gene>
    <name evidence="8" type="ORF">IMG5_161480</name>
</gene>
<dbReference type="PANTHER" id="PTHR10529">
    <property type="entry name" value="AP COMPLEX SUBUNIT MU"/>
    <property type="match status" value="1"/>
</dbReference>
<dbReference type="Gene3D" id="3.30.450.60">
    <property type="match status" value="1"/>
</dbReference>
<dbReference type="OrthoDB" id="870at2759"/>
<dbReference type="GO" id="GO:0016192">
    <property type="term" value="P:vesicle-mediated transport"/>
    <property type="evidence" value="ECO:0007669"/>
    <property type="project" value="InterPro"/>
</dbReference>
<dbReference type="Gene3D" id="2.60.40.1170">
    <property type="entry name" value="Mu homology domain, subdomain B"/>
    <property type="match status" value="2"/>
</dbReference>
<dbReference type="GO" id="GO:0006886">
    <property type="term" value="P:intracellular protein transport"/>
    <property type="evidence" value="ECO:0007669"/>
    <property type="project" value="UniProtKB-UniRule"/>
</dbReference>
<dbReference type="PROSITE" id="PS51072">
    <property type="entry name" value="MHD"/>
    <property type="match status" value="1"/>
</dbReference>
<dbReference type="InterPro" id="IPR001392">
    <property type="entry name" value="Clathrin_mu"/>
</dbReference>
<evidence type="ECO:0000313" key="9">
    <source>
        <dbReference type="Proteomes" id="UP000008983"/>
    </source>
</evidence>
<protein>
    <recommendedName>
        <fullName evidence="7">MHD domain-containing protein</fullName>
    </recommendedName>
</protein>
<evidence type="ECO:0000256" key="1">
    <source>
        <dbReference type="ARBA" id="ARBA00004308"/>
    </source>
</evidence>
<keyword evidence="3 5" id="KW-0653">Protein transport</keyword>
<evidence type="ECO:0000256" key="2">
    <source>
        <dbReference type="ARBA" id="ARBA00022448"/>
    </source>
</evidence>
<dbReference type="AlphaFoldDB" id="G0R031"/>
<dbReference type="EMBL" id="GL984176">
    <property type="protein sequence ID" value="EGR29171.1"/>
    <property type="molecule type" value="Genomic_DNA"/>
</dbReference>